<evidence type="ECO:0000259" key="5">
    <source>
        <dbReference type="Pfam" id="PF00724"/>
    </source>
</evidence>
<dbReference type="GO" id="GO:0016491">
    <property type="term" value="F:oxidoreductase activity"/>
    <property type="evidence" value="ECO:0007669"/>
    <property type="project" value="UniProtKB-KW"/>
</dbReference>
<evidence type="ECO:0000256" key="3">
    <source>
        <dbReference type="ARBA" id="ARBA00022643"/>
    </source>
</evidence>
<keyword evidence="3" id="KW-0288">FMN</keyword>
<dbReference type="SUPFAM" id="SSF51395">
    <property type="entry name" value="FMN-linked oxidoreductases"/>
    <property type="match status" value="1"/>
</dbReference>
<dbReference type="Pfam" id="PF00724">
    <property type="entry name" value="Oxidored_FMN"/>
    <property type="match status" value="1"/>
</dbReference>
<dbReference type="Proteomes" id="UP000249363">
    <property type="component" value="Unassembled WGS sequence"/>
</dbReference>
<dbReference type="OrthoDB" id="1663137at2759"/>
<evidence type="ECO:0000256" key="4">
    <source>
        <dbReference type="ARBA" id="ARBA00023002"/>
    </source>
</evidence>
<dbReference type="STRING" id="1196081.A0A364L5Q5"/>
<dbReference type="GO" id="GO:0010181">
    <property type="term" value="F:FMN binding"/>
    <property type="evidence" value="ECO:0007669"/>
    <property type="project" value="InterPro"/>
</dbReference>
<comment type="caution">
    <text evidence="6">The sequence shown here is derived from an EMBL/GenBank/DDBJ whole genome shotgun (WGS) entry which is preliminary data.</text>
</comment>
<keyword evidence="7" id="KW-1185">Reference proteome</keyword>
<feature type="domain" description="NADH:flavin oxidoreductase/NADH oxidase N-terminal" evidence="5">
    <location>
        <begin position="5"/>
        <end position="359"/>
    </location>
</feature>
<organism evidence="6 7">
    <name type="scientific">Talaromyces amestolkiae</name>
    <dbReference type="NCBI Taxonomy" id="1196081"/>
    <lineage>
        <taxon>Eukaryota</taxon>
        <taxon>Fungi</taxon>
        <taxon>Dikarya</taxon>
        <taxon>Ascomycota</taxon>
        <taxon>Pezizomycotina</taxon>
        <taxon>Eurotiomycetes</taxon>
        <taxon>Eurotiomycetidae</taxon>
        <taxon>Eurotiales</taxon>
        <taxon>Trichocomaceae</taxon>
        <taxon>Talaromyces</taxon>
        <taxon>Talaromyces sect. Talaromyces</taxon>
    </lineage>
</organism>
<dbReference type="PANTHER" id="PTHR43656:SF2">
    <property type="entry name" value="BINDING OXIDOREDUCTASE, PUTATIVE (AFU_ORTHOLOGUE AFUA_2G08260)-RELATED"/>
    <property type="match status" value="1"/>
</dbReference>
<gene>
    <name evidence="6" type="ORF">BHQ10_007063</name>
</gene>
<accession>A0A364L5Q5</accession>
<keyword evidence="4" id="KW-0560">Oxidoreductase</keyword>
<keyword evidence="2" id="KW-0285">Flavoprotein</keyword>
<dbReference type="AlphaFoldDB" id="A0A364L5Q5"/>
<reference evidence="6 7" key="1">
    <citation type="journal article" date="2017" name="Biotechnol. Biofuels">
        <title>Differential beta-glucosidase expression as a function of carbon source availability in Talaromyces amestolkiae: a genomic and proteomic approach.</title>
        <authorList>
            <person name="de Eugenio L.I."/>
            <person name="Mendez-Liter J.A."/>
            <person name="Nieto-Dominguez M."/>
            <person name="Alonso L."/>
            <person name="Gil-Munoz J."/>
            <person name="Barriuso J."/>
            <person name="Prieto A."/>
            <person name="Martinez M.J."/>
        </authorList>
    </citation>
    <scope>NUCLEOTIDE SEQUENCE [LARGE SCALE GENOMIC DNA]</scope>
    <source>
        <strain evidence="6 7">CIB</strain>
    </source>
</reference>
<name>A0A364L5Q5_TALAM</name>
<evidence type="ECO:0000256" key="2">
    <source>
        <dbReference type="ARBA" id="ARBA00022630"/>
    </source>
</evidence>
<comment type="similarity">
    <text evidence="1">Belongs to the NADH:flavin oxidoreductase/NADH oxidase family.</text>
</comment>
<dbReference type="EMBL" id="MIKG01000014">
    <property type="protein sequence ID" value="RAO71051.1"/>
    <property type="molecule type" value="Genomic_DNA"/>
</dbReference>
<evidence type="ECO:0000313" key="6">
    <source>
        <dbReference type="EMBL" id="RAO71051.1"/>
    </source>
</evidence>
<evidence type="ECO:0000313" key="7">
    <source>
        <dbReference type="Proteomes" id="UP000249363"/>
    </source>
</evidence>
<dbReference type="InterPro" id="IPR051799">
    <property type="entry name" value="NADH_flavin_oxidoreductase"/>
</dbReference>
<dbReference type="Gene3D" id="3.20.20.70">
    <property type="entry name" value="Aldolase class I"/>
    <property type="match status" value="1"/>
</dbReference>
<evidence type="ECO:0000256" key="1">
    <source>
        <dbReference type="ARBA" id="ARBA00005979"/>
    </source>
</evidence>
<dbReference type="GeneID" id="63796279"/>
<dbReference type="InterPro" id="IPR001155">
    <property type="entry name" value="OxRdtase_FMN_N"/>
</dbReference>
<dbReference type="InterPro" id="IPR013785">
    <property type="entry name" value="Aldolase_TIM"/>
</dbReference>
<dbReference type="RefSeq" id="XP_040735567.1">
    <property type="nucleotide sequence ID" value="XM_040879718.1"/>
</dbReference>
<dbReference type="PANTHER" id="PTHR43656">
    <property type="entry name" value="BINDING OXIDOREDUCTASE, PUTATIVE (AFU_ORTHOLOGUE AFUA_2G08260)-RELATED"/>
    <property type="match status" value="1"/>
</dbReference>
<sequence>MDSTLAQPLKLKCGLVLKNRLVKAAMAECMADNSGLPTVKHNNIYREWGEGGWGMILTGNVQVDSMYLGDARDVTINPAQEAEILEKWKIWAESCTSSGTPTVMQINHPGRQSPLGAGSRGLCGQNIAPSAIPLDLGSGFVARFASSYIFGKPREMTLEDIEQVVKQFVDCSRLALKAGFQGVEIHAAHGYLLAQFLSSKTNQRTDGYGGSAEGRARIVVEIVDAIRKALPADFCVGIKLNSTDHQSREALSDFVVQLRTIVEAGVDFVEISGGSYEDPQMMQASTQIQKEKSSRTNAREAFFLEFASAIRHEFPTVPLMVTGGFRTRDGMTRAIKSNACDMVGLGRPAVLEPSLPRSIILNNEVSDEMAHVMTTPIAPTWYIKMTGVKSAGSGAESKWYSQQIQHKGSQK</sequence>
<protein>
    <recommendedName>
        <fullName evidence="5">NADH:flavin oxidoreductase/NADH oxidase N-terminal domain-containing protein</fullName>
    </recommendedName>
</protein>
<proteinExistence type="inferred from homology"/>
<dbReference type="CDD" id="cd04733">
    <property type="entry name" value="OYE_like_2_FMN"/>
    <property type="match status" value="1"/>
</dbReference>